<evidence type="ECO:0000256" key="3">
    <source>
        <dbReference type="ARBA" id="ARBA00023163"/>
    </source>
</evidence>
<feature type="domain" description="HTH gntR-type" evidence="4">
    <location>
        <begin position="16"/>
        <end position="84"/>
    </location>
</feature>
<dbReference type="EMBL" id="CP071796">
    <property type="protein sequence ID" value="QTD46585.1"/>
    <property type="molecule type" value="Genomic_DNA"/>
</dbReference>
<dbReference type="SMART" id="SM00345">
    <property type="entry name" value="HTH_GNTR"/>
    <property type="match status" value="1"/>
</dbReference>
<reference evidence="5" key="1">
    <citation type="submission" date="2021-03" db="EMBL/GenBank/DDBJ databases">
        <title>Ottowia sp. 27C isolated from the cloaca of a Giant Asian pond turtle (Heosemys grandis).</title>
        <authorList>
            <person name="Spergser J."/>
            <person name="Busse H.-J."/>
        </authorList>
    </citation>
    <scope>NUCLEOTIDE SEQUENCE</scope>
    <source>
        <strain evidence="5">27C</strain>
    </source>
</reference>
<dbReference type="RefSeq" id="WP_208010484.1">
    <property type="nucleotide sequence ID" value="NZ_CP071796.1"/>
</dbReference>
<evidence type="ECO:0000313" key="5">
    <source>
        <dbReference type="EMBL" id="QTD46585.1"/>
    </source>
</evidence>
<protein>
    <submittedName>
        <fullName evidence="5">GntR family transcriptional regulator</fullName>
    </submittedName>
</protein>
<dbReference type="PANTHER" id="PTHR44846">
    <property type="entry name" value="MANNOSYL-D-GLYCERATE TRANSPORT/METABOLISM SYSTEM REPRESSOR MNGR-RELATED"/>
    <property type="match status" value="1"/>
</dbReference>
<dbReference type="Pfam" id="PF00392">
    <property type="entry name" value="GntR"/>
    <property type="match status" value="1"/>
</dbReference>
<name>A0A975CI30_9BURK</name>
<dbReference type="GO" id="GO:0045892">
    <property type="term" value="P:negative regulation of DNA-templated transcription"/>
    <property type="evidence" value="ECO:0007669"/>
    <property type="project" value="TreeGrafter"/>
</dbReference>
<dbReference type="AlphaFoldDB" id="A0A975CI30"/>
<proteinExistence type="predicted"/>
<accession>A0A975CI30</accession>
<keyword evidence="6" id="KW-1185">Reference proteome</keyword>
<dbReference type="InterPro" id="IPR050679">
    <property type="entry name" value="Bact_HTH_transcr_reg"/>
</dbReference>
<organism evidence="5 6">
    <name type="scientific">Ottowia testudinis</name>
    <dbReference type="NCBI Taxonomy" id="2816950"/>
    <lineage>
        <taxon>Bacteria</taxon>
        <taxon>Pseudomonadati</taxon>
        <taxon>Pseudomonadota</taxon>
        <taxon>Betaproteobacteria</taxon>
        <taxon>Burkholderiales</taxon>
        <taxon>Comamonadaceae</taxon>
        <taxon>Ottowia</taxon>
    </lineage>
</organism>
<dbReference type="Gene3D" id="3.40.1410.10">
    <property type="entry name" value="Chorismate lyase-like"/>
    <property type="match status" value="1"/>
</dbReference>
<sequence>MYGSFTSLQLDTRAPEPLWRQLYAQLDELLTSGAVQEGASLPPERELAETLGVSRSTVKRSYDQLRHDQRLGGRGRAGSVVRSVPERVHSPLGRLKGFTEEMKELGKVASTTLQTCEVVSDRRMASIFQRPSHAQFLHIERVREADGVPMTRELAWYDLTLAPAMAEWDGAGSAYERLRKVCGLALGEADQSIEAVLSSQAESAAFGFESPQPCLLFKRMTRAVSGALIEYVEGTFRGDAYVYRIELQP</sequence>
<evidence type="ECO:0000313" key="6">
    <source>
        <dbReference type="Proteomes" id="UP000663903"/>
    </source>
</evidence>
<dbReference type="PRINTS" id="PR00035">
    <property type="entry name" value="HTHGNTR"/>
</dbReference>
<dbReference type="CDD" id="cd07377">
    <property type="entry name" value="WHTH_GntR"/>
    <property type="match status" value="1"/>
</dbReference>
<evidence type="ECO:0000256" key="2">
    <source>
        <dbReference type="ARBA" id="ARBA00023125"/>
    </source>
</evidence>
<dbReference type="Proteomes" id="UP000663903">
    <property type="component" value="Chromosome"/>
</dbReference>
<keyword evidence="2" id="KW-0238">DNA-binding</keyword>
<dbReference type="SUPFAM" id="SSF64288">
    <property type="entry name" value="Chorismate lyase-like"/>
    <property type="match status" value="1"/>
</dbReference>
<dbReference type="PANTHER" id="PTHR44846:SF1">
    <property type="entry name" value="MANNOSYL-D-GLYCERATE TRANSPORT_METABOLISM SYSTEM REPRESSOR MNGR-RELATED"/>
    <property type="match status" value="1"/>
</dbReference>
<dbReference type="Pfam" id="PF07702">
    <property type="entry name" value="UTRA"/>
    <property type="match status" value="1"/>
</dbReference>
<dbReference type="InterPro" id="IPR011663">
    <property type="entry name" value="UTRA"/>
</dbReference>
<dbReference type="InterPro" id="IPR000524">
    <property type="entry name" value="Tscrpt_reg_HTH_GntR"/>
</dbReference>
<dbReference type="InterPro" id="IPR036390">
    <property type="entry name" value="WH_DNA-bd_sf"/>
</dbReference>
<dbReference type="GO" id="GO:0003677">
    <property type="term" value="F:DNA binding"/>
    <property type="evidence" value="ECO:0007669"/>
    <property type="project" value="UniProtKB-KW"/>
</dbReference>
<evidence type="ECO:0000259" key="4">
    <source>
        <dbReference type="PROSITE" id="PS50949"/>
    </source>
</evidence>
<dbReference type="InterPro" id="IPR028978">
    <property type="entry name" value="Chorismate_lyase_/UTRA_dom_sf"/>
</dbReference>
<dbReference type="SMART" id="SM00866">
    <property type="entry name" value="UTRA"/>
    <property type="match status" value="1"/>
</dbReference>
<gene>
    <name evidence="5" type="ORF">J1M35_06830</name>
</gene>
<dbReference type="KEGG" id="otd:J1M35_06830"/>
<dbReference type="Gene3D" id="1.10.10.10">
    <property type="entry name" value="Winged helix-like DNA-binding domain superfamily/Winged helix DNA-binding domain"/>
    <property type="match status" value="1"/>
</dbReference>
<dbReference type="GO" id="GO:0003700">
    <property type="term" value="F:DNA-binding transcription factor activity"/>
    <property type="evidence" value="ECO:0007669"/>
    <property type="project" value="InterPro"/>
</dbReference>
<evidence type="ECO:0000256" key="1">
    <source>
        <dbReference type="ARBA" id="ARBA00023015"/>
    </source>
</evidence>
<keyword evidence="1" id="KW-0805">Transcription regulation</keyword>
<keyword evidence="3" id="KW-0804">Transcription</keyword>
<dbReference type="SUPFAM" id="SSF46785">
    <property type="entry name" value="Winged helix' DNA-binding domain"/>
    <property type="match status" value="1"/>
</dbReference>
<dbReference type="PROSITE" id="PS50949">
    <property type="entry name" value="HTH_GNTR"/>
    <property type="match status" value="1"/>
</dbReference>
<dbReference type="InterPro" id="IPR036388">
    <property type="entry name" value="WH-like_DNA-bd_sf"/>
</dbReference>